<dbReference type="Proteomes" id="UP000316476">
    <property type="component" value="Unassembled WGS sequence"/>
</dbReference>
<dbReference type="RefSeq" id="WP_146415967.1">
    <property type="nucleotide sequence ID" value="NZ_SJPZ01000002.1"/>
</dbReference>
<accession>A0A5C6FS73</accession>
<name>A0A5C6FS73_9PLAN</name>
<reference evidence="2 3" key="1">
    <citation type="submission" date="2019-02" db="EMBL/GenBank/DDBJ databases">
        <title>Deep-cultivation of Planctomycetes and their phenomic and genomic characterization uncovers novel biology.</title>
        <authorList>
            <person name="Wiegand S."/>
            <person name="Jogler M."/>
            <person name="Boedeker C."/>
            <person name="Pinto D."/>
            <person name="Vollmers J."/>
            <person name="Rivas-Marin E."/>
            <person name="Kohn T."/>
            <person name="Peeters S.H."/>
            <person name="Heuer A."/>
            <person name="Rast P."/>
            <person name="Oberbeckmann S."/>
            <person name="Bunk B."/>
            <person name="Jeske O."/>
            <person name="Meyerdierks A."/>
            <person name="Storesund J.E."/>
            <person name="Kallscheuer N."/>
            <person name="Luecker S."/>
            <person name="Lage O.M."/>
            <person name="Pohl T."/>
            <person name="Merkel B.J."/>
            <person name="Hornburger P."/>
            <person name="Mueller R.-W."/>
            <person name="Bruemmer F."/>
            <person name="Labrenz M."/>
            <person name="Spormann A.M."/>
            <person name="Op Den Camp H."/>
            <person name="Overmann J."/>
            <person name="Amann R."/>
            <person name="Jetten M.S.M."/>
            <person name="Mascher T."/>
            <person name="Medema M.H."/>
            <person name="Devos D.P."/>
            <person name="Kaster A.-K."/>
            <person name="Ovreas L."/>
            <person name="Rohde M."/>
            <person name="Galperin M.Y."/>
            <person name="Jogler C."/>
        </authorList>
    </citation>
    <scope>NUCLEOTIDE SEQUENCE [LARGE SCALE GENOMIC DNA]</scope>
    <source>
        <strain evidence="2 3">V7</strain>
    </source>
</reference>
<sequence length="187" mass="20002" precursor="true">MTKLFLGAALSVAMLGTTAFADDCQSGQCLEEGSQIGAFHVTKVAGAEEDGVEVGEKLCYRCRYGSRPMVMVFTRTTEGKLPEFVQKLDKAVESHQDAQLKGLVTLIGGESEKMKKSGEKFASAAKAKNIPVVVSDDANGPSSYKIPEDAEVAIVVANESQVVASHTYKADAIDIADVMKHVQEMLN</sequence>
<dbReference type="EMBL" id="SJPZ01000002">
    <property type="protein sequence ID" value="TWU63346.1"/>
    <property type="molecule type" value="Genomic_DNA"/>
</dbReference>
<protein>
    <submittedName>
        <fullName evidence="2">Uncharacterized protein</fullName>
    </submittedName>
</protein>
<comment type="caution">
    <text evidence="2">The sequence shown here is derived from an EMBL/GenBank/DDBJ whole genome shotgun (WGS) entry which is preliminary data.</text>
</comment>
<feature type="chain" id="PRO_5022891110" evidence="1">
    <location>
        <begin position="22"/>
        <end position="187"/>
    </location>
</feature>
<dbReference type="OrthoDB" id="265402at2"/>
<evidence type="ECO:0000256" key="1">
    <source>
        <dbReference type="SAM" id="SignalP"/>
    </source>
</evidence>
<evidence type="ECO:0000313" key="2">
    <source>
        <dbReference type="EMBL" id="TWU63346.1"/>
    </source>
</evidence>
<evidence type="ECO:0000313" key="3">
    <source>
        <dbReference type="Proteomes" id="UP000316476"/>
    </source>
</evidence>
<organism evidence="2 3">
    <name type="scientific">Crateriforma conspicua</name>
    <dbReference type="NCBI Taxonomy" id="2527996"/>
    <lineage>
        <taxon>Bacteria</taxon>
        <taxon>Pseudomonadati</taxon>
        <taxon>Planctomycetota</taxon>
        <taxon>Planctomycetia</taxon>
        <taxon>Planctomycetales</taxon>
        <taxon>Planctomycetaceae</taxon>
        <taxon>Crateriforma</taxon>
    </lineage>
</organism>
<proteinExistence type="predicted"/>
<feature type="signal peptide" evidence="1">
    <location>
        <begin position="1"/>
        <end position="21"/>
    </location>
</feature>
<gene>
    <name evidence="2" type="ORF">V7x_50860</name>
</gene>
<dbReference type="AlphaFoldDB" id="A0A5C6FS73"/>
<keyword evidence="1" id="KW-0732">Signal</keyword>